<dbReference type="RefSeq" id="WP_121923900.1">
    <property type="nucleotide sequence ID" value="NZ_CBCSGA010000002.1"/>
</dbReference>
<dbReference type="InterPro" id="IPR051791">
    <property type="entry name" value="Pra-immunoreactive"/>
</dbReference>
<evidence type="ECO:0000256" key="2">
    <source>
        <dbReference type="ARBA" id="ARBA00022475"/>
    </source>
</evidence>
<evidence type="ECO:0000256" key="6">
    <source>
        <dbReference type="SAM" id="Phobius"/>
    </source>
</evidence>
<dbReference type="EMBL" id="REFH01000007">
    <property type="protein sequence ID" value="RMA77757.1"/>
    <property type="molecule type" value="Genomic_DNA"/>
</dbReference>
<evidence type="ECO:0000256" key="1">
    <source>
        <dbReference type="ARBA" id="ARBA00004651"/>
    </source>
</evidence>
<accession>A0A3L9ZZJ0</accession>
<dbReference type="Proteomes" id="UP000280368">
    <property type="component" value="Unassembled WGS sequence"/>
</dbReference>
<comment type="subcellular location">
    <subcellularLocation>
        <location evidence="1">Cell membrane</location>
        <topology evidence="1">Multi-pass membrane protein</topology>
    </subcellularLocation>
</comment>
<keyword evidence="3 6" id="KW-0812">Transmembrane</keyword>
<evidence type="ECO:0000256" key="3">
    <source>
        <dbReference type="ARBA" id="ARBA00022692"/>
    </source>
</evidence>
<gene>
    <name evidence="8" type="ORF">BC961_0102</name>
</gene>
<name>A0A3L9ZZJ0_9FLAO</name>
<evidence type="ECO:0000259" key="7">
    <source>
        <dbReference type="Pfam" id="PF06271"/>
    </source>
</evidence>
<comment type="caution">
    <text evidence="8">The sequence shown here is derived from an EMBL/GenBank/DDBJ whole genome shotgun (WGS) entry which is preliminary data.</text>
</comment>
<dbReference type="InterPro" id="IPR010432">
    <property type="entry name" value="RDD"/>
</dbReference>
<evidence type="ECO:0000256" key="5">
    <source>
        <dbReference type="ARBA" id="ARBA00023136"/>
    </source>
</evidence>
<dbReference type="PANTHER" id="PTHR36115">
    <property type="entry name" value="PROLINE-RICH ANTIGEN HOMOLOG-RELATED"/>
    <property type="match status" value="1"/>
</dbReference>
<dbReference type="Pfam" id="PF06271">
    <property type="entry name" value="RDD"/>
    <property type="match status" value="1"/>
</dbReference>
<dbReference type="OrthoDB" id="762068at2"/>
<evidence type="ECO:0000313" key="9">
    <source>
        <dbReference type="Proteomes" id="UP000280368"/>
    </source>
</evidence>
<feature type="domain" description="RDD" evidence="7">
    <location>
        <begin position="14"/>
        <end position="127"/>
    </location>
</feature>
<dbReference type="PANTHER" id="PTHR36115:SF4">
    <property type="entry name" value="MEMBRANE PROTEIN"/>
    <property type="match status" value="1"/>
</dbReference>
<protein>
    <submittedName>
        <fullName evidence="8">Putative RDD family membrane protein YckC</fullName>
    </submittedName>
</protein>
<evidence type="ECO:0000256" key="4">
    <source>
        <dbReference type="ARBA" id="ARBA00022989"/>
    </source>
</evidence>
<sequence length="157" mass="18041">METKEFMITDDLLASKGQRFLNMIIDLFIVYVLTMGIGAAINILGEVTGNFKLSEWIISLTLVENILFGVVVLFFYYLIMETYLSRTFGKYFTKTIVVKHNGTKPKVKSTVIRTLVRLIPIEAFTFLNDDARGWHDTLSVTYVVNKHEFMTKIKSII</sequence>
<dbReference type="AlphaFoldDB" id="A0A3L9ZZJ0"/>
<evidence type="ECO:0000313" key="8">
    <source>
        <dbReference type="EMBL" id="RMA77757.1"/>
    </source>
</evidence>
<feature type="transmembrane region" description="Helical" evidence="6">
    <location>
        <begin position="56"/>
        <end position="79"/>
    </location>
</feature>
<keyword evidence="2" id="KW-1003">Cell membrane</keyword>
<keyword evidence="4 6" id="KW-1133">Transmembrane helix</keyword>
<keyword evidence="5 6" id="KW-0472">Membrane</keyword>
<dbReference type="GO" id="GO:0005886">
    <property type="term" value="C:plasma membrane"/>
    <property type="evidence" value="ECO:0007669"/>
    <property type="project" value="UniProtKB-SubCell"/>
</dbReference>
<reference evidence="8 9" key="1">
    <citation type="submission" date="2018-10" db="EMBL/GenBank/DDBJ databases">
        <title>Genomic Encyclopedia of Archaeal and Bacterial Type Strains, Phase II (KMG-II): from individual species to whole genera.</title>
        <authorList>
            <person name="Goeker M."/>
        </authorList>
    </citation>
    <scope>NUCLEOTIDE SEQUENCE [LARGE SCALE GENOMIC DNA]</scope>
    <source>
        <strain evidence="8 9">DSM 19727</strain>
    </source>
</reference>
<organism evidence="8 9">
    <name type="scientific">Flavobacterium weaverense</name>
    <dbReference type="NCBI Taxonomy" id="271156"/>
    <lineage>
        <taxon>Bacteria</taxon>
        <taxon>Pseudomonadati</taxon>
        <taxon>Bacteroidota</taxon>
        <taxon>Flavobacteriia</taxon>
        <taxon>Flavobacteriales</taxon>
        <taxon>Flavobacteriaceae</taxon>
        <taxon>Flavobacterium</taxon>
    </lineage>
</organism>
<feature type="transmembrane region" description="Helical" evidence="6">
    <location>
        <begin position="20"/>
        <end position="44"/>
    </location>
</feature>
<proteinExistence type="predicted"/>
<keyword evidence="9" id="KW-1185">Reference proteome</keyword>